<name>A0A8I2B4M3_PLESH</name>
<evidence type="ECO:0000313" key="4">
    <source>
        <dbReference type="Proteomes" id="UP000664658"/>
    </source>
</evidence>
<feature type="domain" description="Anti-bacteriophage protein A/HamA C-terminal" evidence="1">
    <location>
        <begin position="296"/>
        <end position="556"/>
    </location>
</feature>
<evidence type="ECO:0000259" key="2">
    <source>
        <dbReference type="Pfam" id="PF14130"/>
    </source>
</evidence>
<dbReference type="GO" id="GO:0004518">
    <property type="term" value="F:nuclease activity"/>
    <property type="evidence" value="ECO:0007669"/>
    <property type="project" value="InterPro"/>
</dbReference>
<reference evidence="3" key="1">
    <citation type="submission" date="2021-03" db="EMBL/GenBank/DDBJ databases">
        <title>Plesiomonas shigelloides zfcc0051, isolated from zebrafish feces.</title>
        <authorList>
            <person name="Vanderhoek Z."/>
            <person name="Gaulke C."/>
        </authorList>
    </citation>
    <scope>NUCLEOTIDE SEQUENCE</scope>
    <source>
        <strain evidence="3">Zfcc0051</strain>
    </source>
</reference>
<dbReference type="Pfam" id="PF14130">
    <property type="entry name" value="Cap4_nuclease"/>
    <property type="match status" value="1"/>
</dbReference>
<evidence type="ECO:0000259" key="1">
    <source>
        <dbReference type="Pfam" id="PF08878"/>
    </source>
</evidence>
<organism evidence="3 4">
    <name type="scientific">Plesiomonas shigelloides</name>
    <name type="common">Aeromonas shigelloides</name>
    <dbReference type="NCBI Taxonomy" id="703"/>
    <lineage>
        <taxon>Bacteria</taxon>
        <taxon>Pseudomonadati</taxon>
        <taxon>Pseudomonadota</taxon>
        <taxon>Gammaproteobacteria</taxon>
        <taxon>Enterobacterales</taxon>
        <taxon>Enterobacteriaceae</taxon>
        <taxon>Plesiomonas</taxon>
    </lineage>
</organism>
<dbReference type="RefSeq" id="WP_207542807.1">
    <property type="nucleotide sequence ID" value="NZ_JAFNAA010000046.1"/>
</dbReference>
<evidence type="ECO:0000313" key="3">
    <source>
        <dbReference type="EMBL" id="MBO1109871.1"/>
    </source>
</evidence>
<dbReference type="EMBL" id="JAFNAA010000046">
    <property type="protein sequence ID" value="MBO1109871.1"/>
    <property type="molecule type" value="Genomic_DNA"/>
</dbReference>
<dbReference type="Proteomes" id="UP000664658">
    <property type="component" value="Unassembled WGS sequence"/>
</dbReference>
<accession>A0A8I2B4M3</accession>
<dbReference type="InterPro" id="IPR014976">
    <property type="entry name" value="AbpA_HamA_C"/>
</dbReference>
<protein>
    <submittedName>
        <fullName evidence="3">DUF4297 domain-containing protein</fullName>
    </submittedName>
</protein>
<comment type="caution">
    <text evidence="3">The sequence shown here is derived from an EMBL/GenBank/DDBJ whole genome shotgun (WGS) entry which is preliminary data.</text>
</comment>
<dbReference type="InterPro" id="IPR025382">
    <property type="entry name" value="Cap4-like_endonuclease_dom"/>
</dbReference>
<sequence>MEHSDSGGVAAIKGFSYQNLAAAYYVLQMLRDKNLKSVRCEVVDDIDLVYGDRIEYVQVKTTDGDSKWTIKEFAQAETKIVPPTGRQRKPREQSLYNSILHKSILCDKDPLPGYFRILTPRDVMETLLYLKVPLHDRSEKASLKEPLLKRLTIEVERNANKAPPFASEKGNGVEYWLDHAVWQVIPNKEHLELLCTRSILQSAQDKNIYLNANQDPIRILSSLLKAITDKSSESRKLKTIADKSYHRLDFITWFESEIEHYANISHRHLKIYSTSHQKLNAILSSFIKDSSLYCMSGGKTCTGFQGQYHQNRYAYDAIAKNLYKWLPEVILTAEEIADNSTTRLTTKFSTFTKRYGKNLAFIGDLISKTLLHSTIRTEFKSQPIAADLYIDDSERTCFDNVHILLSDHEPDKLIMGFSELIHGGEHEAISDIANNFDRLISSEAFSSQKEKILTAKDNNYLLQHDIDDILAQNKSLDECLDRFLFVFFIGYESVHLKCKKKEMEEDFLDSLKTEVVCQFQNVIDNLISKNEFCEELHIEVYLYPVPSLESLIKAVKTYGESQCISA</sequence>
<dbReference type="Pfam" id="PF08878">
    <property type="entry name" value="HamA"/>
    <property type="match status" value="1"/>
</dbReference>
<proteinExistence type="predicted"/>
<feature type="domain" description="CD-NTase associated protein 4-like DNA endonuclease" evidence="2">
    <location>
        <begin position="6"/>
        <end position="231"/>
    </location>
</feature>
<dbReference type="AlphaFoldDB" id="A0A8I2B4M3"/>
<gene>
    <name evidence="3" type="ORF">J2R62_17015</name>
</gene>